<dbReference type="InterPro" id="IPR036388">
    <property type="entry name" value="WH-like_DNA-bd_sf"/>
</dbReference>
<accession>A0A6S6S955</accession>
<evidence type="ECO:0000256" key="2">
    <source>
        <dbReference type="ARBA" id="ARBA00023125"/>
    </source>
</evidence>
<dbReference type="SMART" id="SM00345">
    <property type="entry name" value="HTH_GNTR"/>
    <property type="match status" value="1"/>
</dbReference>
<gene>
    <name evidence="5" type="ORF">HELGO_WM31023</name>
</gene>
<dbReference type="SUPFAM" id="SSF48008">
    <property type="entry name" value="GntR ligand-binding domain-like"/>
    <property type="match status" value="1"/>
</dbReference>
<dbReference type="PANTHER" id="PTHR43537:SF5">
    <property type="entry name" value="UXU OPERON TRANSCRIPTIONAL REGULATOR"/>
    <property type="match status" value="1"/>
</dbReference>
<dbReference type="AlphaFoldDB" id="A0A6S6S955"/>
<keyword evidence="2" id="KW-0238">DNA-binding</keyword>
<keyword evidence="3" id="KW-0804">Transcription</keyword>
<dbReference type="Pfam" id="PF00392">
    <property type="entry name" value="GntR"/>
    <property type="match status" value="1"/>
</dbReference>
<dbReference type="InterPro" id="IPR000524">
    <property type="entry name" value="Tscrpt_reg_HTH_GntR"/>
</dbReference>
<dbReference type="CDD" id="cd07377">
    <property type="entry name" value="WHTH_GntR"/>
    <property type="match status" value="1"/>
</dbReference>
<dbReference type="InterPro" id="IPR036390">
    <property type="entry name" value="WH_DNA-bd_sf"/>
</dbReference>
<name>A0A6S6S955_9GAMM</name>
<dbReference type="GO" id="GO:0003677">
    <property type="term" value="F:DNA binding"/>
    <property type="evidence" value="ECO:0007669"/>
    <property type="project" value="UniProtKB-KW"/>
</dbReference>
<dbReference type="EMBL" id="CACVAT010000094">
    <property type="protein sequence ID" value="CAA6806392.1"/>
    <property type="molecule type" value="Genomic_DNA"/>
</dbReference>
<dbReference type="PANTHER" id="PTHR43537">
    <property type="entry name" value="TRANSCRIPTIONAL REGULATOR, GNTR FAMILY"/>
    <property type="match status" value="1"/>
</dbReference>
<dbReference type="GO" id="GO:0003700">
    <property type="term" value="F:DNA-binding transcription factor activity"/>
    <property type="evidence" value="ECO:0007669"/>
    <property type="project" value="InterPro"/>
</dbReference>
<feature type="domain" description="HTH gntR-type" evidence="4">
    <location>
        <begin position="23"/>
        <end position="90"/>
    </location>
</feature>
<dbReference type="SMART" id="SM00895">
    <property type="entry name" value="FCD"/>
    <property type="match status" value="1"/>
</dbReference>
<evidence type="ECO:0000259" key="4">
    <source>
        <dbReference type="PROSITE" id="PS50949"/>
    </source>
</evidence>
<evidence type="ECO:0000313" key="5">
    <source>
        <dbReference type="EMBL" id="CAA6806392.1"/>
    </source>
</evidence>
<sequence>MPELEHPQSVSDLLKNKSLETAGSLSSQVFSILKELIISLQLRPGQMISEKEVAEALKASKTPVREAMIRLQGIGLVRVVPKSGTYVTPIQVNRYIEACFARQQLEIGAVRRAAVQQNWNANLQMESLIQKQVQALKAGEDEVFFQLDEALHKSFFEAAGVPGVSSLIRDSQAEVNRMRYLKRLHNIRREDAIIEEHQAIVAAIRNGSPDDAEAAMIRHIGSLDQEVEQLASHAGLLEFIEGLNSGRFKHRA</sequence>
<dbReference type="SUPFAM" id="SSF46785">
    <property type="entry name" value="Winged helix' DNA-binding domain"/>
    <property type="match status" value="1"/>
</dbReference>
<protein>
    <submittedName>
        <fullName evidence="5">GntR family transcriptional regulator</fullName>
    </submittedName>
</protein>
<keyword evidence="1" id="KW-0805">Transcription regulation</keyword>
<dbReference type="Pfam" id="PF07729">
    <property type="entry name" value="FCD"/>
    <property type="match status" value="1"/>
</dbReference>
<proteinExistence type="predicted"/>
<reference evidence="5" key="1">
    <citation type="submission" date="2020-01" db="EMBL/GenBank/DDBJ databases">
        <authorList>
            <person name="Meier V. D."/>
            <person name="Meier V D."/>
        </authorList>
    </citation>
    <scope>NUCLEOTIDE SEQUENCE</scope>
    <source>
        <strain evidence="5">HLG_WM_MAG_09</strain>
    </source>
</reference>
<dbReference type="InterPro" id="IPR008920">
    <property type="entry name" value="TF_FadR/GntR_C"/>
</dbReference>
<dbReference type="Gene3D" id="1.10.10.10">
    <property type="entry name" value="Winged helix-like DNA-binding domain superfamily/Winged helix DNA-binding domain"/>
    <property type="match status" value="1"/>
</dbReference>
<dbReference type="Gene3D" id="1.20.120.530">
    <property type="entry name" value="GntR ligand-binding domain-like"/>
    <property type="match status" value="1"/>
</dbReference>
<organism evidence="5">
    <name type="scientific">uncultured Thiotrichaceae bacterium</name>
    <dbReference type="NCBI Taxonomy" id="298394"/>
    <lineage>
        <taxon>Bacteria</taxon>
        <taxon>Pseudomonadati</taxon>
        <taxon>Pseudomonadota</taxon>
        <taxon>Gammaproteobacteria</taxon>
        <taxon>Thiotrichales</taxon>
        <taxon>Thiotrichaceae</taxon>
        <taxon>environmental samples</taxon>
    </lineage>
</organism>
<dbReference type="PROSITE" id="PS50949">
    <property type="entry name" value="HTH_GNTR"/>
    <property type="match status" value="1"/>
</dbReference>
<dbReference type="InterPro" id="IPR011711">
    <property type="entry name" value="GntR_C"/>
</dbReference>
<evidence type="ECO:0000256" key="1">
    <source>
        <dbReference type="ARBA" id="ARBA00023015"/>
    </source>
</evidence>
<evidence type="ECO:0000256" key="3">
    <source>
        <dbReference type="ARBA" id="ARBA00023163"/>
    </source>
</evidence>